<keyword evidence="5" id="KW-1185">Reference proteome</keyword>
<evidence type="ECO:0000259" key="3">
    <source>
        <dbReference type="PROSITE" id="PS01180"/>
    </source>
</evidence>
<dbReference type="Gene3D" id="2.60.120.290">
    <property type="entry name" value="Spermadhesin, CUB domain"/>
    <property type="match status" value="1"/>
</dbReference>
<dbReference type="Proteomes" id="UP000653454">
    <property type="component" value="Unassembled WGS sequence"/>
</dbReference>
<proteinExistence type="predicted"/>
<accession>A0A8S4FR73</accession>
<dbReference type="EMBL" id="CAJHNJ030000038">
    <property type="protein sequence ID" value="CAG9129485.1"/>
    <property type="molecule type" value="Genomic_DNA"/>
</dbReference>
<feature type="domain" description="CUB" evidence="3">
    <location>
        <begin position="68"/>
        <end position="146"/>
    </location>
</feature>
<evidence type="ECO:0000256" key="1">
    <source>
        <dbReference type="ARBA" id="ARBA00023157"/>
    </source>
</evidence>
<dbReference type="PROSITE" id="PS01180">
    <property type="entry name" value="CUB"/>
    <property type="match status" value="1"/>
</dbReference>
<comment type="caution">
    <text evidence="2">Lacks conserved residue(s) required for the propagation of feature annotation.</text>
</comment>
<dbReference type="InterPro" id="IPR000859">
    <property type="entry name" value="CUB_dom"/>
</dbReference>
<organism evidence="4 5">
    <name type="scientific">Plutella xylostella</name>
    <name type="common">Diamondback moth</name>
    <name type="synonym">Plutella maculipennis</name>
    <dbReference type="NCBI Taxonomy" id="51655"/>
    <lineage>
        <taxon>Eukaryota</taxon>
        <taxon>Metazoa</taxon>
        <taxon>Ecdysozoa</taxon>
        <taxon>Arthropoda</taxon>
        <taxon>Hexapoda</taxon>
        <taxon>Insecta</taxon>
        <taxon>Pterygota</taxon>
        <taxon>Neoptera</taxon>
        <taxon>Endopterygota</taxon>
        <taxon>Lepidoptera</taxon>
        <taxon>Glossata</taxon>
        <taxon>Ditrysia</taxon>
        <taxon>Yponomeutoidea</taxon>
        <taxon>Plutellidae</taxon>
        <taxon>Plutella</taxon>
    </lineage>
</organism>
<dbReference type="InterPro" id="IPR058698">
    <property type="entry name" value="CUB_metazoa"/>
</dbReference>
<dbReference type="InterPro" id="IPR035914">
    <property type="entry name" value="Sperma_CUB_dom_sf"/>
</dbReference>
<dbReference type="SUPFAM" id="SSF49854">
    <property type="entry name" value="Spermadhesin, CUB domain"/>
    <property type="match status" value="1"/>
</dbReference>
<protein>
    <submittedName>
        <fullName evidence="4">(diamondback moth) hypothetical protein</fullName>
    </submittedName>
</protein>
<dbReference type="AlphaFoldDB" id="A0A8S4FR73"/>
<gene>
    <name evidence="4" type="ORF">PLXY2_LOCUS9560</name>
</gene>
<evidence type="ECO:0000256" key="2">
    <source>
        <dbReference type="PROSITE-ProRule" id="PRU00059"/>
    </source>
</evidence>
<keyword evidence="1 2" id="KW-1015">Disulfide bond</keyword>
<dbReference type="PANTHER" id="PTHR33236:SF4">
    <property type="entry name" value="CUB DOMAIN-CONTAINING PROTEIN"/>
    <property type="match status" value="1"/>
</dbReference>
<evidence type="ECO:0000313" key="5">
    <source>
        <dbReference type="Proteomes" id="UP000653454"/>
    </source>
</evidence>
<dbReference type="PANTHER" id="PTHR33236">
    <property type="entry name" value="INTRAFLAGELLAR TRANSPORT PROTEIN 122 FAMILY PROTEIN-RELATED"/>
    <property type="match status" value="1"/>
</dbReference>
<dbReference type="Pfam" id="PF26080">
    <property type="entry name" value="CUB_animal"/>
    <property type="match status" value="2"/>
</dbReference>
<feature type="disulfide bond" evidence="2">
    <location>
        <begin position="127"/>
        <end position="144"/>
    </location>
</feature>
<name>A0A8S4FR73_PLUXY</name>
<comment type="caution">
    <text evidence="4">The sequence shown here is derived from an EMBL/GenBank/DDBJ whole genome shotgun (WGS) entry which is preliminary data.</text>
</comment>
<evidence type="ECO:0000313" key="4">
    <source>
        <dbReference type="EMBL" id="CAG9129485.1"/>
    </source>
</evidence>
<sequence>MSKGSIFTLGKVLNFFPVGGERECQPSQGFTARSGICLNPYDCRQRDGRAGGDCAHGLGVCCVFEVTCGGTVQNNLTYFMSPGFPELWGGRGDCNVTIEKAHAGIMQLRIDFVHFSIGQPNRATGECDEDVMTLGEEGNQFKVCGQNHGQHIYHTLSTDTEAREADELAGHRRTQLSVAARGSLVPRLWLLKIAQMPLANAAPHQCKQYFTADNGTISTFNFAINGRYLANHEYQACVRRSAGACSIRYAPCAPRSFRIGPGGGGGAQTYGAAFPSAPGSLGGAGGGFYGPEGAFTMVPLATAAPPATAGMDQQAAENDPIVEEGMMPVMDQVQEDDMEGSGADPQIASMDAPVTPVPSMASRIWSFIWPSWLWGQSSRGFSTPKTWGFWSPYAQHYLREDDDFRYQGYGNFGLDLRGYGRQHCQDRITIPCDNEYFVSNSSLMNGVCDPHHCGQTFCPGAPFDRCYVQSSVSPFAVSINFGPPVVQRSAEENIGACLMYQQLPCDV</sequence>
<reference evidence="4" key="1">
    <citation type="submission" date="2020-11" db="EMBL/GenBank/DDBJ databases">
        <authorList>
            <person name="Whiteford S."/>
        </authorList>
    </citation>
    <scope>NUCLEOTIDE SEQUENCE</scope>
</reference>